<keyword evidence="6 8" id="KW-0472">Membrane</keyword>
<feature type="transmembrane region" description="Helical" evidence="8">
    <location>
        <begin position="368"/>
        <end position="390"/>
    </location>
</feature>
<protein>
    <submittedName>
        <fullName evidence="10">Glutathione-regulated potassium-efflux system protein KefC</fullName>
    </submittedName>
</protein>
<feature type="compositionally biased region" description="Basic and acidic residues" evidence="7">
    <location>
        <begin position="553"/>
        <end position="562"/>
    </location>
</feature>
<keyword evidence="3" id="KW-0813">Transport</keyword>
<dbReference type="GO" id="GO:0006813">
    <property type="term" value="P:potassium ion transport"/>
    <property type="evidence" value="ECO:0007669"/>
    <property type="project" value="InterPro"/>
</dbReference>
<dbReference type="EMBL" id="CP036290">
    <property type="protein sequence ID" value="QDU86601.1"/>
    <property type="molecule type" value="Genomic_DNA"/>
</dbReference>
<dbReference type="InterPro" id="IPR003148">
    <property type="entry name" value="RCK_N"/>
</dbReference>
<dbReference type="PANTHER" id="PTHR42751">
    <property type="entry name" value="SODIUM/HYDROGEN EXCHANGER FAMILY/TRKA DOMAIN PROTEIN"/>
    <property type="match status" value="1"/>
</dbReference>
<dbReference type="AlphaFoldDB" id="A0A518D554"/>
<feature type="transmembrane region" description="Helical" evidence="8">
    <location>
        <begin position="281"/>
        <end position="300"/>
    </location>
</feature>
<dbReference type="InterPro" id="IPR036291">
    <property type="entry name" value="NAD(P)-bd_dom_sf"/>
</dbReference>
<evidence type="ECO:0000313" key="10">
    <source>
        <dbReference type="EMBL" id="QDU86601.1"/>
    </source>
</evidence>
<dbReference type="PANTHER" id="PTHR42751:SF6">
    <property type="entry name" value="CONSERVED INTEGRAL MEMBRANE TRANSPORT PROTEIN-RELATED"/>
    <property type="match status" value="1"/>
</dbReference>
<dbReference type="GO" id="GO:1902600">
    <property type="term" value="P:proton transmembrane transport"/>
    <property type="evidence" value="ECO:0007669"/>
    <property type="project" value="InterPro"/>
</dbReference>
<feature type="transmembrane region" description="Helical" evidence="8">
    <location>
        <begin position="39"/>
        <end position="59"/>
    </location>
</feature>
<feature type="transmembrane region" description="Helical" evidence="8">
    <location>
        <begin position="12"/>
        <end position="32"/>
    </location>
</feature>
<evidence type="ECO:0000259" key="9">
    <source>
        <dbReference type="PROSITE" id="PS51201"/>
    </source>
</evidence>
<feature type="transmembrane region" description="Helical" evidence="8">
    <location>
        <begin position="306"/>
        <end position="329"/>
    </location>
</feature>
<feature type="transmembrane region" description="Helical" evidence="8">
    <location>
        <begin position="336"/>
        <end position="356"/>
    </location>
</feature>
<feature type="transmembrane region" description="Helical" evidence="8">
    <location>
        <begin position="65"/>
        <end position="84"/>
    </location>
</feature>
<evidence type="ECO:0000256" key="8">
    <source>
        <dbReference type="SAM" id="Phobius"/>
    </source>
</evidence>
<name>A0A518D554_9BACT</name>
<feature type="transmembrane region" description="Helical" evidence="8">
    <location>
        <begin position="124"/>
        <end position="145"/>
    </location>
</feature>
<evidence type="ECO:0000256" key="4">
    <source>
        <dbReference type="ARBA" id="ARBA00022692"/>
    </source>
</evidence>
<feature type="transmembrane region" description="Helical" evidence="8">
    <location>
        <begin position="157"/>
        <end position="176"/>
    </location>
</feature>
<evidence type="ECO:0000256" key="5">
    <source>
        <dbReference type="ARBA" id="ARBA00022989"/>
    </source>
</evidence>
<sequence length="571" mass="58965">MPLALAAADPAAWSILLQILVLLGVALALAIVSERLRQSAILGYLAAGALLGPGVLGIVEAESGLPVIAELGVSLLLFAIGLEFSVSRLLKLGRIALVGGSLQVVATLALASLVAMAFGYEVRTALAVGAIVALSSTASVLRILIDRTELDSVHGRSALGILLMQDVSVVPLVLLVTVMGGEGGAGEIGVRLLEAVALLVALVGGFHLVLNRLLARVVAGMNFARDRELLVLLAATLALGSAAAAHAVDVSPALGAFIAGIMLAESPFATQIRSDVSALRVLFVTLFFASVGMLGDPIWIADHAGAVALVVVLVLLGKAAIVAVVAMWLRVPLRHAVAAGVALAQVGEFGVVIAGIARGNGLVDDHLFRLLVSATLVTLFATPFLIRGALPIGNRLARQRRGAATFDDTDDVVEPGHGAAEVFIVGFGPAGQEVGRELHENGRETLVLDLGPSNVDLARSIGLRAAVGDATSTETLIHHGIEHARALVIALPDHAAAQQIVAAVRTLAPSIQIIVRARYHRLAPELTDAGATVVVDEEYQTGRRLAAAVRSVLTDESRRSESDEPAPPTPS</sequence>
<gene>
    <name evidence="10" type="primary">kefC_2</name>
    <name evidence="10" type="ORF">Pla163_37520</name>
</gene>
<comment type="subcellular location">
    <subcellularLocation>
        <location evidence="1">Membrane</location>
        <topology evidence="1">Multi-pass membrane protein</topology>
    </subcellularLocation>
</comment>
<reference evidence="10 11" key="1">
    <citation type="submission" date="2019-02" db="EMBL/GenBank/DDBJ databases">
        <title>Deep-cultivation of Planctomycetes and their phenomic and genomic characterization uncovers novel biology.</title>
        <authorList>
            <person name="Wiegand S."/>
            <person name="Jogler M."/>
            <person name="Boedeker C."/>
            <person name="Pinto D."/>
            <person name="Vollmers J."/>
            <person name="Rivas-Marin E."/>
            <person name="Kohn T."/>
            <person name="Peeters S.H."/>
            <person name="Heuer A."/>
            <person name="Rast P."/>
            <person name="Oberbeckmann S."/>
            <person name="Bunk B."/>
            <person name="Jeske O."/>
            <person name="Meyerdierks A."/>
            <person name="Storesund J.E."/>
            <person name="Kallscheuer N."/>
            <person name="Luecker S."/>
            <person name="Lage O.M."/>
            <person name="Pohl T."/>
            <person name="Merkel B.J."/>
            <person name="Hornburger P."/>
            <person name="Mueller R.-W."/>
            <person name="Bruemmer F."/>
            <person name="Labrenz M."/>
            <person name="Spormann A.M."/>
            <person name="Op den Camp H."/>
            <person name="Overmann J."/>
            <person name="Amann R."/>
            <person name="Jetten M.S.M."/>
            <person name="Mascher T."/>
            <person name="Medema M.H."/>
            <person name="Devos D.P."/>
            <person name="Kaster A.-K."/>
            <person name="Ovreas L."/>
            <person name="Rohde M."/>
            <person name="Galperin M.Y."/>
            <person name="Jogler C."/>
        </authorList>
    </citation>
    <scope>NUCLEOTIDE SEQUENCE [LARGE SCALE GENOMIC DNA]</scope>
    <source>
        <strain evidence="10 11">Pla163</strain>
    </source>
</reference>
<evidence type="ECO:0000256" key="7">
    <source>
        <dbReference type="SAM" id="MobiDB-lite"/>
    </source>
</evidence>
<dbReference type="Gene3D" id="3.40.50.720">
    <property type="entry name" value="NAD(P)-binding Rossmann-like Domain"/>
    <property type="match status" value="1"/>
</dbReference>
<evidence type="ECO:0000256" key="6">
    <source>
        <dbReference type="ARBA" id="ARBA00023136"/>
    </source>
</evidence>
<feature type="transmembrane region" description="Helical" evidence="8">
    <location>
        <begin position="188"/>
        <end position="209"/>
    </location>
</feature>
<evidence type="ECO:0000256" key="2">
    <source>
        <dbReference type="ARBA" id="ARBA00005551"/>
    </source>
</evidence>
<evidence type="ECO:0000313" key="11">
    <source>
        <dbReference type="Proteomes" id="UP000319342"/>
    </source>
</evidence>
<accession>A0A518D554</accession>
<feature type="transmembrane region" description="Helical" evidence="8">
    <location>
        <begin position="253"/>
        <end position="269"/>
    </location>
</feature>
<dbReference type="InterPro" id="IPR006153">
    <property type="entry name" value="Cation/H_exchanger_TM"/>
</dbReference>
<dbReference type="OrthoDB" id="9793589at2"/>
<dbReference type="Pfam" id="PF00999">
    <property type="entry name" value="Na_H_Exchanger"/>
    <property type="match status" value="1"/>
</dbReference>
<evidence type="ECO:0000256" key="1">
    <source>
        <dbReference type="ARBA" id="ARBA00004141"/>
    </source>
</evidence>
<proteinExistence type="inferred from homology"/>
<comment type="similarity">
    <text evidence="2">Belongs to the monovalent cation:proton antiporter 2 (CPA2) transporter (TC 2.A.37) family.</text>
</comment>
<dbReference type="Gene3D" id="1.20.1530.20">
    <property type="match status" value="1"/>
</dbReference>
<dbReference type="InterPro" id="IPR038770">
    <property type="entry name" value="Na+/solute_symporter_sf"/>
</dbReference>
<feature type="domain" description="RCK N-terminal" evidence="9">
    <location>
        <begin position="419"/>
        <end position="535"/>
    </location>
</feature>
<dbReference type="Proteomes" id="UP000319342">
    <property type="component" value="Chromosome"/>
</dbReference>
<dbReference type="Pfam" id="PF02254">
    <property type="entry name" value="TrkA_N"/>
    <property type="match status" value="1"/>
</dbReference>
<keyword evidence="5 8" id="KW-1133">Transmembrane helix</keyword>
<dbReference type="SUPFAM" id="SSF51735">
    <property type="entry name" value="NAD(P)-binding Rossmann-fold domains"/>
    <property type="match status" value="1"/>
</dbReference>
<evidence type="ECO:0000256" key="3">
    <source>
        <dbReference type="ARBA" id="ARBA00022448"/>
    </source>
</evidence>
<keyword evidence="4 8" id="KW-0812">Transmembrane</keyword>
<dbReference type="RefSeq" id="WP_145192143.1">
    <property type="nucleotide sequence ID" value="NZ_CP036290.1"/>
</dbReference>
<organism evidence="10 11">
    <name type="scientific">Rohdeia mirabilis</name>
    <dbReference type="NCBI Taxonomy" id="2528008"/>
    <lineage>
        <taxon>Bacteria</taxon>
        <taxon>Pseudomonadati</taxon>
        <taxon>Planctomycetota</taxon>
        <taxon>Planctomycetia</taxon>
        <taxon>Planctomycetia incertae sedis</taxon>
        <taxon>Rohdeia</taxon>
    </lineage>
</organism>
<keyword evidence="11" id="KW-1185">Reference proteome</keyword>
<feature type="transmembrane region" description="Helical" evidence="8">
    <location>
        <begin position="96"/>
        <end position="118"/>
    </location>
</feature>
<feature type="region of interest" description="Disordered" evidence="7">
    <location>
        <begin position="550"/>
        <end position="571"/>
    </location>
</feature>
<dbReference type="GO" id="GO:0015297">
    <property type="term" value="F:antiporter activity"/>
    <property type="evidence" value="ECO:0007669"/>
    <property type="project" value="InterPro"/>
</dbReference>
<dbReference type="PROSITE" id="PS51201">
    <property type="entry name" value="RCK_N"/>
    <property type="match status" value="1"/>
</dbReference>
<dbReference type="GO" id="GO:0016020">
    <property type="term" value="C:membrane"/>
    <property type="evidence" value="ECO:0007669"/>
    <property type="project" value="UniProtKB-SubCell"/>
</dbReference>
<feature type="transmembrane region" description="Helical" evidence="8">
    <location>
        <begin position="229"/>
        <end position="247"/>
    </location>
</feature>